<accession>X6LLJ2</accession>
<keyword evidence="2" id="KW-1185">Reference proteome</keyword>
<organism evidence="1 2">
    <name type="scientific">Reticulomyxa filosa</name>
    <dbReference type="NCBI Taxonomy" id="46433"/>
    <lineage>
        <taxon>Eukaryota</taxon>
        <taxon>Sar</taxon>
        <taxon>Rhizaria</taxon>
        <taxon>Retaria</taxon>
        <taxon>Foraminifera</taxon>
        <taxon>Monothalamids</taxon>
        <taxon>Reticulomyxidae</taxon>
        <taxon>Reticulomyxa</taxon>
    </lineage>
</organism>
<name>X6LLJ2_RETFI</name>
<sequence length="121" mass="14231">MWLSMKKRVTMSVSANTLNKHLSKISSHTELIKILSKLNVEYNEVYNGIVVEQALVAKANIHSVQNEAFYRRDASNNKNYFQLSTKFPKFITNIKQIGKKYIQFYFDKMCFIVSYLVNFFE</sequence>
<evidence type="ECO:0000313" key="2">
    <source>
        <dbReference type="Proteomes" id="UP000023152"/>
    </source>
</evidence>
<comment type="caution">
    <text evidence="1">The sequence shown here is derived from an EMBL/GenBank/DDBJ whole genome shotgun (WGS) entry which is preliminary data.</text>
</comment>
<dbReference type="AlphaFoldDB" id="X6LLJ2"/>
<gene>
    <name evidence="1" type="ORF">RFI_34957</name>
</gene>
<dbReference type="Proteomes" id="UP000023152">
    <property type="component" value="Unassembled WGS sequence"/>
</dbReference>
<proteinExistence type="predicted"/>
<dbReference type="EMBL" id="ASPP01035685">
    <property type="protein sequence ID" value="ETO02474.1"/>
    <property type="molecule type" value="Genomic_DNA"/>
</dbReference>
<evidence type="ECO:0000313" key="1">
    <source>
        <dbReference type="EMBL" id="ETO02474.1"/>
    </source>
</evidence>
<reference evidence="1 2" key="1">
    <citation type="journal article" date="2013" name="Curr. Biol.">
        <title>The Genome of the Foraminiferan Reticulomyxa filosa.</title>
        <authorList>
            <person name="Glockner G."/>
            <person name="Hulsmann N."/>
            <person name="Schleicher M."/>
            <person name="Noegel A.A."/>
            <person name="Eichinger L."/>
            <person name="Gallinger C."/>
            <person name="Pawlowski J."/>
            <person name="Sierra R."/>
            <person name="Euteneuer U."/>
            <person name="Pillet L."/>
            <person name="Moustafa A."/>
            <person name="Platzer M."/>
            <person name="Groth M."/>
            <person name="Szafranski K."/>
            <person name="Schliwa M."/>
        </authorList>
    </citation>
    <scope>NUCLEOTIDE SEQUENCE [LARGE SCALE GENOMIC DNA]</scope>
</reference>
<protein>
    <submittedName>
        <fullName evidence="1">Uncharacterized protein</fullName>
    </submittedName>
</protein>